<proteinExistence type="predicted"/>
<dbReference type="STRING" id="2052828.ATO67_15215"/>
<evidence type="ECO:0000313" key="2">
    <source>
        <dbReference type="Proteomes" id="UP000070498"/>
    </source>
</evidence>
<evidence type="ECO:0000313" key="1">
    <source>
        <dbReference type="EMBL" id="KXG83880.1"/>
    </source>
</evidence>
<keyword evidence="2" id="KW-1185">Reference proteome</keyword>
<dbReference type="EMBL" id="LNUW01000039">
    <property type="protein sequence ID" value="KXG83880.1"/>
    <property type="molecule type" value="Genomic_DNA"/>
</dbReference>
<comment type="caution">
    <text evidence="1">The sequence shown here is derived from an EMBL/GenBank/DDBJ whole genome shotgun (WGS) entry which is preliminary data.</text>
</comment>
<sequence>MMATVLLSAALGSSPLTVNSIVPEAGDFRVQTIRKAQGEADWPFTADEGYLMCAPSMGQKLVYFVPQNAEGENEYPINIDTNFMAMAIINVGRGDAFRAYANYEDLIKRLSPYVTMGKRLCDQPAGTVIPESSL</sequence>
<dbReference type="OrthoDB" id="8074550at2"/>
<reference evidence="1 2" key="1">
    <citation type="submission" date="2015-11" db="EMBL/GenBank/DDBJ databases">
        <title>Draft genome sequence of Agrobacterium sp. R89-1.</title>
        <authorList>
            <person name="Zahradnik J."/>
            <person name="Kyslikova E."/>
            <person name="Palyzova A."/>
            <person name="Kyslik P."/>
        </authorList>
    </citation>
    <scope>NUCLEOTIDE SEQUENCE [LARGE SCALE GENOMIC DNA]</scope>
    <source>
        <strain evidence="1 2">R89-1</strain>
    </source>
</reference>
<dbReference type="Proteomes" id="UP000070498">
    <property type="component" value="Unassembled WGS sequence"/>
</dbReference>
<name>A0A135NXJ8_9HYPH</name>
<protein>
    <submittedName>
        <fullName evidence="1">Uncharacterized protein</fullName>
    </submittedName>
</protein>
<accession>A0A135NXJ8</accession>
<gene>
    <name evidence="1" type="ORF">ATO67_15215</name>
</gene>
<dbReference type="AlphaFoldDB" id="A0A135NXJ8"/>
<organism evidence="1 2">
    <name type="scientific">Agrobacterium bohemicum</name>
    <dbReference type="NCBI Taxonomy" id="2052828"/>
    <lineage>
        <taxon>Bacteria</taxon>
        <taxon>Pseudomonadati</taxon>
        <taxon>Pseudomonadota</taxon>
        <taxon>Alphaproteobacteria</taxon>
        <taxon>Hyphomicrobiales</taxon>
        <taxon>Rhizobiaceae</taxon>
        <taxon>Rhizobium/Agrobacterium group</taxon>
        <taxon>Agrobacterium</taxon>
    </lineage>
</organism>